<reference evidence="1 2" key="1">
    <citation type="submission" date="2014-04" db="EMBL/GenBank/DDBJ databases">
        <title>Evolutionary Origins and Diversification of the Mycorrhizal Mutualists.</title>
        <authorList>
            <consortium name="DOE Joint Genome Institute"/>
            <consortium name="Mycorrhizal Genomics Consortium"/>
            <person name="Kohler A."/>
            <person name="Kuo A."/>
            <person name="Nagy L.G."/>
            <person name="Floudas D."/>
            <person name="Copeland A."/>
            <person name="Barry K.W."/>
            <person name="Cichocki N."/>
            <person name="Veneault-Fourrey C."/>
            <person name="LaButti K."/>
            <person name="Lindquist E.A."/>
            <person name="Lipzen A."/>
            <person name="Lundell T."/>
            <person name="Morin E."/>
            <person name="Murat C."/>
            <person name="Riley R."/>
            <person name="Ohm R."/>
            <person name="Sun H."/>
            <person name="Tunlid A."/>
            <person name="Henrissat B."/>
            <person name="Grigoriev I.V."/>
            <person name="Hibbett D.S."/>
            <person name="Martin F."/>
        </authorList>
    </citation>
    <scope>NUCLEOTIDE SEQUENCE [LARGE SCALE GENOMIC DNA]</scope>
    <source>
        <strain evidence="1 2">Koide BX008</strain>
    </source>
</reference>
<gene>
    <name evidence="1" type="ORF">M378DRAFT_169667</name>
</gene>
<dbReference type="InParanoid" id="A0A0C2WCW1"/>
<keyword evidence="2" id="KW-1185">Reference proteome</keyword>
<organism evidence="1 2">
    <name type="scientific">Amanita muscaria (strain Koide BX008)</name>
    <dbReference type="NCBI Taxonomy" id="946122"/>
    <lineage>
        <taxon>Eukaryota</taxon>
        <taxon>Fungi</taxon>
        <taxon>Dikarya</taxon>
        <taxon>Basidiomycota</taxon>
        <taxon>Agaricomycotina</taxon>
        <taxon>Agaricomycetes</taxon>
        <taxon>Agaricomycetidae</taxon>
        <taxon>Agaricales</taxon>
        <taxon>Pluteineae</taxon>
        <taxon>Amanitaceae</taxon>
        <taxon>Amanita</taxon>
    </lineage>
</organism>
<dbReference type="AlphaFoldDB" id="A0A0C2WCW1"/>
<accession>A0A0C2WCW1</accession>
<dbReference type="HOGENOM" id="CLU_2739471_0_0_1"/>
<evidence type="ECO:0000313" key="1">
    <source>
        <dbReference type="EMBL" id="KIL59157.1"/>
    </source>
</evidence>
<dbReference type="EMBL" id="KN818321">
    <property type="protein sequence ID" value="KIL59157.1"/>
    <property type="molecule type" value="Genomic_DNA"/>
</dbReference>
<name>A0A0C2WCW1_AMAMK</name>
<protein>
    <submittedName>
        <fullName evidence="1">Uncharacterized protein</fullName>
    </submittedName>
</protein>
<dbReference type="Proteomes" id="UP000054549">
    <property type="component" value="Unassembled WGS sequence"/>
</dbReference>
<evidence type="ECO:0000313" key="2">
    <source>
        <dbReference type="Proteomes" id="UP000054549"/>
    </source>
</evidence>
<proteinExistence type="predicted"/>
<sequence>MLSRKNELDKKSGPLQKDIPLEGIIRRPAGLPKTLVSLPETSVSILRKYVLGTRETILDARAREEVWRFFL</sequence>